<dbReference type="GeneID" id="4353815"/>
<evidence type="ECO:0000313" key="3">
    <source>
        <dbReference type="Proteomes" id="UP000007963"/>
    </source>
</evidence>
<dbReference type="Proteomes" id="UP000007963">
    <property type="component" value="Unassembled WGS sequence"/>
</dbReference>
<evidence type="ECO:0000256" key="1">
    <source>
        <dbReference type="SAM" id="Phobius"/>
    </source>
</evidence>
<dbReference type="EMBL" id="CH476607">
    <property type="protein sequence ID" value="EAU30506.1"/>
    <property type="molecule type" value="Genomic_DNA"/>
</dbReference>
<name>Q0CAB5_ASPTN</name>
<dbReference type="eggNOG" id="ENOG502SAIV">
    <property type="taxonomic scope" value="Eukaryota"/>
</dbReference>
<reference evidence="3" key="1">
    <citation type="submission" date="2005-09" db="EMBL/GenBank/DDBJ databases">
        <title>Annotation of the Aspergillus terreus NIH2624 genome.</title>
        <authorList>
            <person name="Birren B.W."/>
            <person name="Lander E.S."/>
            <person name="Galagan J.E."/>
            <person name="Nusbaum C."/>
            <person name="Devon K."/>
            <person name="Henn M."/>
            <person name="Ma L.-J."/>
            <person name="Jaffe D.B."/>
            <person name="Butler J."/>
            <person name="Alvarez P."/>
            <person name="Gnerre S."/>
            <person name="Grabherr M."/>
            <person name="Kleber M."/>
            <person name="Mauceli E.W."/>
            <person name="Brockman W."/>
            <person name="Rounsley S."/>
            <person name="Young S.K."/>
            <person name="LaButti K."/>
            <person name="Pushparaj V."/>
            <person name="DeCaprio D."/>
            <person name="Crawford M."/>
            <person name="Koehrsen M."/>
            <person name="Engels R."/>
            <person name="Montgomery P."/>
            <person name="Pearson M."/>
            <person name="Howarth C."/>
            <person name="Larson L."/>
            <person name="Luoma S."/>
            <person name="White J."/>
            <person name="Alvarado L."/>
            <person name="Kodira C.D."/>
            <person name="Zeng Q."/>
            <person name="Oleary S."/>
            <person name="Yandava C."/>
            <person name="Denning D.W."/>
            <person name="Nierman W.C."/>
            <person name="Milne T."/>
            <person name="Madden K."/>
        </authorList>
    </citation>
    <scope>NUCLEOTIDE SEQUENCE [LARGE SCALE GENOMIC DNA]</scope>
    <source>
        <strain evidence="3">NIH 2624 / FGSC A1156</strain>
    </source>
</reference>
<keyword evidence="1" id="KW-0812">Transmembrane</keyword>
<sequence length="241" mass="27293">MADPLPPSYLHVINNNRIQFEISIEQGKYKSVLLWHFLALTALPLSALIIPRRYGGHYVRQLVFGLVVSLAIDAIRSRRALLGANGYMVGLIAAWWCIWTATLLVFHDPELEFQRIERVKSSLVATTNGRTSKYPKEHLAWQPYPKPMVHRLNWVLGLLLNMRGPEWNWRISSLDPLPSVLVPLSAVNKARTVTPEPPDARTRLRAVAGTFVTTYLALDLIKVLMMHDPYFLGVPSPLSQP</sequence>
<organism evidence="2 3">
    <name type="scientific">Aspergillus terreus (strain NIH 2624 / FGSC A1156)</name>
    <dbReference type="NCBI Taxonomy" id="341663"/>
    <lineage>
        <taxon>Eukaryota</taxon>
        <taxon>Fungi</taxon>
        <taxon>Dikarya</taxon>
        <taxon>Ascomycota</taxon>
        <taxon>Pezizomycotina</taxon>
        <taxon>Eurotiomycetes</taxon>
        <taxon>Eurotiomycetidae</taxon>
        <taxon>Eurotiales</taxon>
        <taxon>Aspergillaceae</taxon>
        <taxon>Aspergillus</taxon>
        <taxon>Aspergillus subgen. Circumdati</taxon>
    </lineage>
</organism>
<dbReference type="OrthoDB" id="2796277at2759"/>
<dbReference type="RefSeq" id="XP_001217991.1">
    <property type="nucleotide sequence ID" value="XM_001217990.1"/>
</dbReference>
<accession>Q0CAB5</accession>
<keyword evidence="1" id="KW-0472">Membrane</keyword>
<dbReference type="HOGENOM" id="CLU_1151595_0_0_1"/>
<dbReference type="AlphaFoldDB" id="Q0CAB5"/>
<dbReference type="VEuPathDB" id="FungiDB:ATEG_09369"/>
<feature type="transmembrane region" description="Helical" evidence="1">
    <location>
        <begin position="87"/>
        <end position="106"/>
    </location>
</feature>
<evidence type="ECO:0008006" key="4">
    <source>
        <dbReference type="Google" id="ProtNLM"/>
    </source>
</evidence>
<feature type="transmembrane region" description="Helical" evidence="1">
    <location>
        <begin position="33"/>
        <end position="51"/>
    </location>
</feature>
<evidence type="ECO:0000313" key="2">
    <source>
        <dbReference type="EMBL" id="EAU30506.1"/>
    </source>
</evidence>
<gene>
    <name evidence="2" type="ORF">ATEG_09369</name>
</gene>
<protein>
    <recommendedName>
        <fullName evidence="4">Wax synthase domain-containing protein</fullName>
    </recommendedName>
</protein>
<proteinExistence type="predicted"/>
<keyword evidence="1" id="KW-1133">Transmembrane helix</keyword>